<dbReference type="InterPro" id="IPR037898">
    <property type="entry name" value="NudC_fam"/>
</dbReference>
<dbReference type="FunFam" id="2.60.40.790:FF:000001">
    <property type="entry name" value="Nuclear migration protein nudC"/>
    <property type="match status" value="1"/>
</dbReference>
<dbReference type="CDD" id="cd06467">
    <property type="entry name" value="p23_NUDC_like"/>
    <property type="match status" value="1"/>
</dbReference>
<dbReference type="Gene3D" id="2.60.40.790">
    <property type="match status" value="1"/>
</dbReference>
<keyword evidence="4" id="KW-0472">Membrane</keyword>
<gene>
    <name evidence="6" type="ORF">RFI_00558</name>
</gene>
<dbReference type="OMA" id="NQMEWWS"/>
<evidence type="ECO:0000259" key="5">
    <source>
        <dbReference type="PROSITE" id="PS51203"/>
    </source>
</evidence>
<dbReference type="SUPFAM" id="SSF49764">
    <property type="entry name" value="HSP20-like chaperones"/>
    <property type="match status" value="1"/>
</dbReference>
<evidence type="ECO:0000256" key="1">
    <source>
        <dbReference type="ARBA" id="ARBA00004496"/>
    </source>
</evidence>
<feature type="transmembrane region" description="Helical" evidence="4">
    <location>
        <begin position="14"/>
        <end position="34"/>
    </location>
</feature>
<dbReference type="PANTHER" id="PTHR12356:SF3">
    <property type="entry name" value="NUCLEAR MIGRATION PROTEIN NUDC"/>
    <property type="match status" value="1"/>
</dbReference>
<comment type="subcellular location">
    <subcellularLocation>
        <location evidence="1">Cytoplasm</location>
    </subcellularLocation>
</comment>
<feature type="domain" description="CS" evidence="5">
    <location>
        <begin position="165"/>
        <end position="259"/>
    </location>
</feature>
<dbReference type="InterPro" id="IPR007052">
    <property type="entry name" value="CS_dom"/>
</dbReference>
<dbReference type="PROSITE" id="PS51203">
    <property type="entry name" value="CS"/>
    <property type="match status" value="1"/>
</dbReference>
<comment type="caution">
    <text evidence="6">The sequence shown here is derived from an EMBL/GenBank/DDBJ whole genome shotgun (WGS) entry which is preliminary data.</text>
</comment>
<dbReference type="Pfam" id="PF04969">
    <property type="entry name" value="CS"/>
    <property type="match status" value="1"/>
</dbReference>
<name>X6PEG9_RETFI</name>
<feature type="compositionally biased region" description="Low complexity" evidence="3">
    <location>
        <begin position="97"/>
        <end position="110"/>
    </location>
</feature>
<evidence type="ECO:0000256" key="2">
    <source>
        <dbReference type="ARBA" id="ARBA00022490"/>
    </source>
</evidence>
<keyword evidence="7" id="KW-1185">Reference proteome</keyword>
<feature type="compositionally biased region" description="Basic and acidic residues" evidence="3">
    <location>
        <begin position="84"/>
        <end position="96"/>
    </location>
</feature>
<dbReference type="PANTHER" id="PTHR12356">
    <property type="entry name" value="NUCLEAR MOVEMENT PROTEIN NUDC"/>
    <property type="match status" value="1"/>
</dbReference>
<dbReference type="InterPro" id="IPR008978">
    <property type="entry name" value="HSP20-like_chaperone"/>
</dbReference>
<dbReference type="Proteomes" id="UP000023152">
    <property type="component" value="Unassembled WGS sequence"/>
</dbReference>
<protein>
    <recommendedName>
        <fullName evidence="5">CS domain-containing protein</fullName>
    </recommendedName>
</protein>
<evidence type="ECO:0000313" key="7">
    <source>
        <dbReference type="Proteomes" id="UP000023152"/>
    </source>
</evidence>
<dbReference type="AlphaFoldDB" id="X6PEG9"/>
<proteinExistence type="predicted"/>
<sequence length="332" mass="38117">MSYWVKFGQNIQTLYLNLISCIQVGLLCAFYPYAIVYICSNKNKNNIVFSFVNQKSTYLSDPGNAKKVQQLVNKYIDEAKELRLQKEKQKPEEPPKQETATPQTNTTQTPSVKKEKEVSENNPKPGATTQEPEKAKENGEEKQKDEQKDEKRKVRLSNDPVNNGGVTDNYVWTQTLQDVDVRIPIPSNLKGKDLTVTFDKRKLFVGIKGKPPIINGQLHEAVSVDECAWTLDREHGKTDKTLTVSLRKETGMCWWKRVIIGDPEIDTSKIEPENSSLNDLDPETKQTVEKMMVEQRQKMMGIPTQKEIEQQQMIEKLKQKFPNMDFSQTKFS</sequence>
<keyword evidence="4" id="KW-0812">Transmembrane</keyword>
<feature type="compositionally biased region" description="Basic and acidic residues" evidence="3">
    <location>
        <begin position="131"/>
        <end position="152"/>
    </location>
</feature>
<keyword evidence="4" id="KW-1133">Transmembrane helix</keyword>
<evidence type="ECO:0000256" key="4">
    <source>
        <dbReference type="SAM" id="Phobius"/>
    </source>
</evidence>
<dbReference type="GO" id="GO:0005737">
    <property type="term" value="C:cytoplasm"/>
    <property type="evidence" value="ECO:0007669"/>
    <property type="project" value="UniProtKB-SubCell"/>
</dbReference>
<reference evidence="6 7" key="1">
    <citation type="journal article" date="2013" name="Curr. Biol.">
        <title>The Genome of the Foraminiferan Reticulomyxa filosa.</title>
        <authorList>
            <person name="Glockner G."/>
            <person name="Hulsmann N."/>
            <person name="Schleicher M."/>
            <person name="Noegel A.A."/>
            <person name="Eichinger L."/>
            <person name="Gallinger C."/>
            <person name="Pawlowski J."/>
            <person name="Sierra R."/>
            <person name="Euteneuer U."/>
            <person name="Pillet L."/>
            <person name="Moustafa A."/>
            <person name="Platzer M."/>
            <person name="Groth M."/>
            <person name="Szafranski K."/>
            <person name="Schliwa M."/>
        </authorList>
    </citation>
    <scope>NUCLEOTIDE SEQUENCE [LARGE SCALE GENOMIC DNA]</scope>
</reference>
<evidence type="ECO:0000256" key="3">
    <source>
        <dbReference type="SAM" id="MobiDB-lite"/>
    </source>
</evidence>
<dbReference type="GO" id="GO:0006457">
    <property type="term" value="P:protein folding"/>
    <property type="evidence" value="ECO:0007669"/>
    <property type="project" value="TreeGrafter"/>
</dbReference>
<keyword evidence="2" id="KW-0963">Cytoplasm</keyword>
<organism evidence="6 7">
    <name type="scientific">Reticulomyxa filosa</name>
    <dbReference type="NCBI Taxonomy" id="46433"/>
    <lineage>
        <taxon>Eukaryota</taxon>
        <taxon>Sar</taxon>
        <taxon>Rhizaria</taxon>
        <taxon>Retaria</taxon>
        <taxon>Foraminifera</taxon>
        <taxon>Monothalamids</taxon>
        <taxon>Reticulomyxidae</taxon>
        <taxon>Reticulomyxa</taxon>
    </lineage>
</organism>
<dbReference type="GO" id="GO:0051082">
    <property type="term" value="F:unfolded protein binding"/>
    <property type="evidence" value="ECO:0007669"/>
    <property type="project" value="TreeGrafter"/>
</dbReference>
<evidence type="ECO:0000313" key="6">
    <source>
        <dbReference type="EMBL" id="ETO36503.1"/>
    </source>
</evidence>
<dbReference type="OrthoDB" id="416217at2759"/>
<accession>X6PEG9</accession>
<feature type="region of interest" description="Disordered" evidence="3">
    <location>
        <begin position="84"/>
        <end position="166"/>
    </location>
</feature>
<dbReference type="EMBL" id="ASPP01000595">
    <property type="protein sequence ID" value="ETO36503.1"/>
    <property type="molecule type" value="Genomic_DNA"/>
</dbReference>